<evidence type="ECO:0000256" key="1">
    <source>
        <dbReference type="PROSITE-ProRule" id="PRU00339"/>
    </source>
</evidence>
<gene>
    <name evidence="2" type="ORF">EVOR1521_LOCUS25919</name>
</gene>
<dbReference type="Gene3D" id="1.25.40.10">
    <property type="entry name" value="Tetratricopeptide repeat domain"/>
    <property type="match status" value="2"/>
</dbReference>
<dbReference type="PANTHER" id="PTHR19959:SF119">
    <property type="entry name" value="FUNGAL LIPASE-LIKE DOMAIN-CONTAINING PROTEIN"/>
    <property type="match status" value="1"/>
</dbReference>
<feature type="repeat" description="TPR" evidence="1">
    <location>
        <begin position="218"/>
        <end position="251"/>
    </location>
</feature>
<evidence type="ECO:0000313" key="3">
    <source>
        <dbReference type="Proteomes" id="UP001178507"/>
    </source>
</evidence>
<name>A0AA36JDS7_9DINO</name>
<sequence>MEVALSLGKGGCELVMLTTPDEVDQLGEASCFGNGLAQAWRQLLEPCDLESSGTPALQQLCGNVTARLASLVRSWMATTAEAWLRRQLAAGAREPRALAAACDAVGWLLREVSLHHRAAALLQDGLLLALAPQGSHLLCCLGMGACTGDQSELLQSCEDARRGHERMGTLETMAGVDLLSNIGAARWRSGDLEGAAGALQQALAIRRNTRTLESAEGAMLLRNLGVVRWAKGNYEKAIEAYGEARRVRECTGSLSGADGAVLLLNIGYAEANLGVAQRALEAFEEALSVMASASSGEGRYSSFVLPEALELAPCGATLLSSIAVAKGNCGYHDDALSAYKRAREIRQRTRTMDSPAGAVLLRNTGVALAGRADSEGALDAFLQAKAIREQTGTLVTCGGANLMAKLAALRAERGEEALRDCRTARDLHERVGTLQTPGGRTVLQLLESLQRR</sequence>
<proteinExistence type="predicted"/>
<organism evidence="2 3">
    <name type="scientific">Effrenium voratum</name>
    <dbReference type="NCBI Taxonomy" id="2562239"/>
    <lineage>
        <taxon>Eukaryota</taxon>
        <taxon>Sar</taxon>
        <taxon>Alveolata</taxon>
        <taxon>Dinophyceae</taxon>
        <taxon>Suessiales</taxon>
        <taxon>Symbiodiniaceae</taxon>
        <taxon>Effrenium</taxon>
    </lineage>
</organism>
<dbReference type="PROSITE" id="PS50005">
    <property type="entry name" value="TPR"/>
    <property type="match status" value="1"/>
</dbReference>
<keyword evidence="1" id="KW-0802">TPR repeat</keyword>
<evidence type="ECO:0000313" key="2">
    <source>
        <dbReference type="EMBL" id="CAJ1403186.1"/>
    </source>
</evidence>
<dbReference type="InterPro" id="IPR011990">
    <property type="entry name" value="TPR-like_helical_dom_sf"/>
</dbReference>
<comment type="caution">
    <text evidence="2">The sequence shown here is derived from an EMBL/GenBank/DDBJ whole genome shotgun (WGS) entry which is preliminary data.</text>
</comment>
<reference evidence="2" key="1">
    <citation type="submission" date="2023-08" db="EMBL/GenBank/DDBJ databases">
        <authorList>
            <person name="Chen Y."/>
            <person name="Shah S."/>
            <person name="Dougan E. K."/>
            <person name="Thang M."/>
            <person name="Chan C."/>
        </authorList>
    </citation>
    <scope>NUCLEOTIDE SEQUENCE</scope>
</reference>
<dbReference type="Proteomes" id="UP001178507">
    <property type="component" value="Unassembled WGS sequence"/>
</dbReference>
<keyword evidence="3" id="KW-1185">Reference proteome</keyword>
<dbReference type="PANTHER" id="PTHR19959">
    <property type="entry name" value="KINESIN LIGHT CHAIN"/>
    <property type="match status" value="1"/>
</dbReference>
<protein>
    <submittedName>
        <fullName evidence="2">Uncharacterized protein</fullName>
    </submittedName>
</protein>
<dbReference type="EMBL" id="CAUJNA010003483">
    <property type="protein sequence ID" value="CAJ1403186.1"/>
    <property type="molecule type" value="Genomic_DNA"/>
</dbReference>
<dbReference type="Pfam" id="PF13424">
    <property type="entry name" value="TPR_12"/>
    <property type="match status" value="1"/>
</dbReference>
<dbReference type="InterPro" id="IPR019734">
    <property type="entry name" value="TPR_rpt"/>
</dbReference>
<dbReference type="SMART" id="SM00028">
    <property type="entry name" value="TPR"/>
    <property type="match status" value="5"/>
</dbReference>
<accession>A0AA36JDS7</accession>
<dbReference type="SUPFAM" id="SSF48452">
    <property type="entry name" value="TPR-like"/>
    <property type="match status" value="1"/>
</dbReference>
<dbReference type="AlphaFoldDB" id="A0AA36JDS7"/>